<reference evidence="2 3" key="1">
    <citation type="submission" date="2022-08" db="EMBL/GenBank/DDBJ databases">
        <title>novel species in genus Aeromicrobium.</title>
        <authorList>
            <person name="Ye L."/>
        </authorList>
    </citation>
    <scope>NUCLEOTIDE SEQUENCE [LARGE SCALE GENOMIC DNA]</scope>
    <source>
        <strain evidence="3">zg-Y1379</strain>
    </source>
</reference>
<evidence type="ECO:0000256" key="1">
    <source>
        <dbReference type="SAM" id="Phobius"/>
    </source>
</evidence>
<evidence type="ECO:0000313" key="3">
    <source>
        <dbReference type="Proteomes" id="UP001316184"/>
    </source>
</evidence>
<accession>A0ABY5M3N3</accession>
<organism evidence="2 3">
    <name type="scientific">Aeromicrobium wangtongii</name>
    <dbReference type="NCBI Taxonomy" id="2969247"/>
    <lineage>
        <taxon>Bacteria</taxon>
        <taxon>Bacillati</taxon>
        <taxon>Actinomycetota</taxon>
        <taxon>Actinomycetes</taxon>
        <taxon>Propionibacteriales</taxon>
        <taxon>Nocardioidaceae</taxon>
        <taxon>Aeromicrobium</taxon>
    </lineage>
</organism>
<dbReference type="RefSeq" id="WP_232401858.1">
    <property type="nucleotide sequence ID" value="NZ_CP102173.1"/>
</dbReference>
<keyword evidence="1" id="KW-1133">Transmembrane helix</keyword>
<protein>
    <submittedName>
        <fullName evidence="2">Uncharacterized protein</fullName>
    </submittedName>
</protein>
<keyword evidence="1" id="KW-0472">Membrane</keyword>
<feature type="transmembrane region" description="Helical" evidence="1">
    <location>
        <begin position="121"/>
        <end position="140"/>
    </location>
</feature>
<dbReference type="EMBL" id="CP102173">
    <property type="protein sequence ID" value="UUP12800.1"/>
    <property type="molecule type" value="Genomic_DNA"/>
</dbReference>
<keyword evidence="3" id="KW-1185">Reference proteome</keyword>
<evidence type="ECO:0000313" key="2">
    <source>
        <dbReference type="EMBL" id="UUP12800.1"/>
    </source>
</evidence>
<keyword evidence="1" id="KW-0812">Transmembrane</keyword>
<feature type="transmembrane region" description="Helical" evidence="1">
    <location>
        <begin position="12"/>
        <end position="32"/>
    </location>
</feature>
<feature type="transmembrane region" description="Helical" evidence="1">
    <location>
        <begin position="52"/>
        <end position="74"/>
    </location>
</feature>
<proteinExistence type="predicted"/>
<sequence>MATVTSAGPGRHALPWLVRLGVGVGCLALIVAKDVREHGLERDGAWGLSLPMAVAILVAGVVAAFPFAVIEGVLARRDSHLRIQCLAAAAGAAVVGWFAGLPVGLRFFGSRDPAKQEYIEMAASSFLVMAAAYSLLVLLMRSHRVRVRSRR</sequence>
<gene>
    <name evidence="2" type="ORF">NQV15_13175</name>
</gene>
<name>A0ABY5M3N3_9ACTN</name>
<dbReference type="Proteomes" id="UP001316184">
    <property type="component" value="Chromosome"/>
</dbReference>
<feature type="transmembrane region" description="Helical" evidence="1">
    <location>
        <begin position="86"/>
        <end position="109"/>
    </location>
</feature>